<dbReference type="EMBL" id="MH590602">
    <property type="protein sequence ID" value="AXH70299.1"/>
    <property type="molecule type" value="Genomic_DNA"/>
</dbReference>
<dbReference type="GO" id="GO:0098003">
    <property type="term" value="P:viral tail assembly"/>
    <property type="evidence" value="ECO:0007669"/>
    <property type="project" value="UniProtKB-KW"/>
</dbReference>
<keyword evidence="2" id="KW-0175">Coiled coil</keyword>
<evidence type="ECO:0000313" key="5">
    <source>
        <dbReference type="EMBL" id="AXH70299.1"/>
    </source>
</evidence>
<evidence type="ECO:0000256" key="2">
    <source>
        <dbReference type="SAM" id="Coils"/>
    </source>
</evidence>
<feature type="compositionally biased region" description="Low complexity" evidence="3">
    <location>
        <begin position="1127"/>
        <end position="1142"/>
    </location>
</feature>
<dbReference type="InterPro" id="IPR053058">
    <property type="entry name" value="Mulikevirus_tape_measure"/>
</dbReference>
<sequence length="1173" mass="118930">MPIYVDIISRLDERAAEVAAKNIEREMEAAGARAGSSAGRAIGENVGREAAAAGRNAGEQLSREVDRATKAAGSRIVDGFAANGVSAGRGFGSSFSSSLASSLPVAGRFSSALSGYEGAASKAGALAGRALGTAFTAAATGIIGAAGVALFKGFDRYKSLDATSHRLAAMGNSAEQVKTIMSDINEVVVGTPIALDEAAKAATQFLAGGVKQGRPLQAALTAIADAAGASGQKFGDLAVIFNQVFNKGKLQAEEMLQLNERGINVQAALQKEFGLTSAEIQKMSQDGTISFGMLVQAIEGQFGGMSKKLADTVDGALSNMNAAVGRVGANFISALFGDPLDTTEGPGALAKSINNVTDKLNDLNAWIVAHKDDIKDAFEGAVETAQDLWDALSSVVEMLDRIGISVGDVVTAFMAWKAIAGVTALTQSLSTVSTTLAGLPATADKSAKGISAALSRVAVPAWLAFLVAQNGPEIEQAIQNAIPGAENWNHSNTPDQLGRRAREWWDRNIQGGTGVDPQPSPLPQLGGGPGPGTPTVGGIPIPGLVGPNSNGPSSPFGNLPGQVPLDVSVEDRRGRRGGGGAATDAGPDGPVADLFPGAAGSAGGSSSGPKLPDAPVLPYDTTLPPGIPGMPQDAAVFSAESSYLDARHKLAEKRARAAQLEQSTEATEEDRLKARNDVIEAERDLQAAEMRMSDARANQYEKLTKQTDQHAKDLGQIGAKLDQDFGISKGLAGIAENITKFVANLAAAPLLGQLQAISAYNPTQGGHGLMGVLGAQGVFGPQYQNNQYDRGSYPSAGATGVSMTPIGAYPGDAALLANVPAGRYTQEQRGDLTQGLADCSSAVEDLVNLMDGRPTTGASMSTHNADEWLTARGFVKGMGGPGDFRVGFNASHMQATLPGGTPFNWGSDAAAARRGIGGTGADDPAFTSHYYRPVTSVPGGSAAAAGAPGLYSPQNTNPALNNPPAPVSSGAWATNPAPLPTTGGGGGPMAAGAPQGLFTGGPTNTTNIGANVAPYAGSGSGGIGMDGGGALGMAVQAGGMALDAMAPGAGQAAQTGVKLINRAIEYGGQVAAIGAQGLMETFLPTGGSDLANNNWITRIAGGIAGAAPALPNLAGQASQQRKDIDPQATGQGQTQVNQGGDTNITVNNQRATEDGTGRDIAYHLQNQYVMPGG</sequence>
<dbReference type="Pfam" id="PF20155">
    <property type="entry name" value="TMP_3"/>
    <property type="match status" value="1"/>
</dbReference>
<organism evidence="5 6">
    <name type="scientific">Mycobacterium phage Gorge</name>
    <dbReference type="NCBI Taxonomy" id="2283295"/>
    <lineage>
        <taxon>Viruses</taxon>
        <taxon>Duplodnaviria</taxon>
        <taxon>Heunggongvirae</taxon>
        <taxon>Uroviricota</taxon>
        <taxon>Caudoviricetes</taxon>
        <taxon>Gracegardnervirinae</taxon>
        <taxon>Cheoctovirus</taxon>
        <taxon>Cheoctovirus gorge</taxon>
    </lineage>
</organism>
<evidence type="ECO:0000256" key="1">
    <source>
        <dbReference type="ARBA" id="ARBA00022465"/>
    </source>
</evidence>
<keyword evidence="1" id="KW-1245">Viral tail assembly</keyword>
<feature type="compositionally biased region" description="Low complexity" evidence="3">
    <location>
        <begin position="582"/>
        <end position="599"/>
    </location>
</feature>
<keyword evidence="1" id="KW-1188">Viral release from host cell</keyword>
<accession>A0A345MIB8</accession>
<reference evidence="5 6" key="1">
    <citation type="submission" date="2018-07" db="EMBL/GenBank/DDBJ databases">
        <authorList>
            <person name="Paudel S."/>
            <person name="Belay S."/>
            <person name="Andersen M.E."/>
            <person name="Ayala Y.B."/>
            <person name="Costello A."/>
            <person name="Cottrill M.S."/>
            <person name="Diaz-Ramos J.T."/>
            <person name="Do E.N."/>
            <person name="Fontaine-Rasaiah S."/>
            <person name="Forbes-Jackson L.N."/>
            <person name="Hartman-Cabellero K.L."/>
            <person name="Hill J.I."/>
            <person name="Huang-Queiroz A."/>
            <person name="Johnson A.M."/>
            <person name="Jones D."/>
            <person name="Lauzardo R.L."/>
            <person name="Martinez S.E."/>
            <person name="Modlin S.E."/>
            <person name="Nathan O."/>
            <person name="Okonkwo C."/>
            <person name="Palomino T.V."/>
            <person name="Peteraf L.P."/>
            <person name="Prioleau T.M."/>
            <person name="Russell K.T."/>
            <person name="Shipman R.T."/>
            <person name="Thompson S.H."/>
            <person name="Zerihun H."/>
            <person name="Zahn M."/>
            <person name="Forsyth M.H."/>
            <person name="Saha M.S."/>
            <person name="Butela K.A."/>
            <person name="Garlena R.A."/>
            <person name="Russell D.A."/>
            <person name="Pope W.H."/>
            <person name="Jacobs-Sera D."/>
            <person name="Hatfull G.F."/>
        </authorList>
    </citation>
    <scope>NUCLEOTIDE SEQUENCE [LARGE SCALE GENOMIC DNA]</scope>
</reference>
<evidence type="ECO:0000259" key="4">
    <source>
        <dbReference type="Pfam" id="PF20155"/>
    </source>
</evidence>
<dbReference type="GeneID" id="60329257"/>
<feature type="domain" description="Tape measure protein N-terminal" evidence="4">
    <location>
        <begin position="158"/>
        <end position="331"/>
    </location>
</feature>
<name>A0A345MIB8_9CAUD</name>
<dbReference type="KEGG" id="vg:60329257"/>
<dbReference type="PANTHER" id="PTHR38812:SF2">
    <property type="entry name" value="MU-LIKE PROPHAGE FLUMU PROTEIN GP42"/>
    <property type="match status" value="1"/>
</dbReference>
<protein>
    <submittedName>
        <fullName evidence="5">Tape measure protein</fullName>
    </submittedName>
</protein>
<keyword evidence="6" id="KW-1185">Reference proteome</keyword>
<dbReference type="PANTHER" id="PTHR38812">
    <property type="entry name" value="MU-LIKE PROPHAGE FLUMU PROTEIN GP42"/>
    <property type="match status" value="1"/>
</dbReference>
<feature type="region of interest" description="Disordered" evidence="3">
    <location>
        <begin position="1116"/>
        <end position="1146"/>
    </location>
</feature>
<evidence type="ECO:0000256" key="3">
    <source>
        <dbReference type="SAM" id="MobiDB-lite"/>
    </source>
</evidence>
<dbReference type="RefSeq" id="YP_009957732.1">
    <property type="nucleotide sequence ID" value="NC_051664.1"/>
</dbReference>
<dbReference type="Proteomes" id="UP000259857">
    <property type="component" value="Segment"/>
</dbReference>
<feature type="compositionally biased region" description="Low complexity" evidence="3">
    <location>
        <begin position="942"/>
        <end position="960"/>
    </location>
</feature>
<evidence type="ECO:0000313" key="6">
    <source>
        <dbReference type="Proteomes" id="UP000259857"/>
    </source>
</evidence>
<feature type="coiled-coil region" evidence="2">
    <location>
        <begin position="643"/>
        <end position="698"/>
    </location>
</feature>
<feature type="region of interest" description="Disordered" evidence="3">
    <location>
        <begin position="509"/>
        <end position="614"/>
    </location>
</feature>
<gene>
    <name evidence="5" type="primary">14</name>
    <name evidence="5" type="ORF">SEA_GORGE_14</name>
</gene>
<feature type="compositionally biased region" description="Low complexity" evidence="3">
    <location>
        <begin position="533"/>
        <end position="547"/>
    </location>
</feature>
<dbReference type="NCBIfam" id="TIGR02675">
    <property type="entry name" value="tape_meas_nterm"/>
    <property type="match status" value="1"/>
</dbReference>
<dbReference type="InterPro" id="IPR013491">
    <property type="entry name" value="Tape_meas_N"/>
</dbReference>
<proteinExistence type="predicted"/>
<feature type="region of interest" description="Disordered" evidence="3">
    <location>
        <begin position="942"/>
        <end position="989"/>
    </location>
</feature>